<evidence type="ECO:0000256" key="9">
    <source>
        <dbReference type="ARBA" id="ARBA00023180"/>
    </source>
</evidence>
<keyword evidence="7" id="KW-1133">Transmembrane helix</keyword>
<sequence length="304" mass="36056">MHEISRNDTTEIRKAKTSKESYLQANLQNLLHNGCEQFISERAYIMNPLTLEEENFPFAYSMVVFTEFAELEKTFEIYRPQNVYCIHVDLKSDNFFKDSIKNISSCFDNEFPLRTNYELVRILTFQMIYVLGNKCNNLQEGIKIIGFQKGKSHNSIYILRPIKKSHIQANLQKLFEKGCEHFISERGYIMDSLTLEEKDFPIAYSIMVFKDFVQFERLLRAIYRPQNYYCIHVDLKSDNFFRTSVINMSSCFDNVFLSSRSIYVVWGKISVLEADLICMEDLWKYKKWKYLINLTGQEFPLRTN</sequence>
<evidence type="ECO:0000256" key="4">
    <source>
        <dbReference type="ARBA" id="ARBA00022679"/>
    </source>
</evidence>
<evidence type="ECO:0000256" key="3">
    <source>
        <dbReference type="ARBA" id="ARBA00022676"/>
    </source>
</evidence>
<proteinExistence type="inferred from homology"/>
<accession>A0ABQ9F2T5</accession>
<evidence type="ECO:0000256" key="6">
    <source>
        <dbReference type="ARBA" id="ARBA00022968"/>
    </source>
</evidence>
<keyword evidence="5" id="KW-0812">Transmembrane</keyword>
<comment type="caution">
    <text evidence="11">The sequence shown here is derived from an EMBL/GenBank/DDBJ whole genome shotgun (WGS) entry which is preliminary data.</text>
</comment>
<reference evidence="11 12" key="1">
    <citation type="submission" date="2022-12" db="EMBL/GenBank/DDBJ databases">
        <title>Chromosome-level genome of Tegillarca granosa.</title>
        <authorList>
            <person name="Kim J."/>
        </authorList>
    </citation>
    <scope>NUCLEOTIDE SEQUENCE [LARGE SCALE GENOMIC DNA]</scope>
    <source>
        <strain evidence="11">Teg-2019</strain>
        <tissue evidence="11">Adductor muscle</tissue>
    </source>
</reference>
<keyword evidence="8" id="KW-0472">Membrane</keyword>
<dbReference type="InterPro" id="IPR003406">
    <property type="entry name" value="Glyco_trans_14"/>
</dbReference>
<evidence type="ECO:0000313" key="12">
    <source>
        <dbReference type="Proteomes" id="UP001217089"/>
    </source>
</evidence>
<keyword evidence="9" id="KW-0325">Glycoprotein</keyword>
<protein>
    <submittedName>
        <fullName evidence="11">Uncharacterized protein</fullName>
    </submittedName>
</protein>
<evidence type="ECO:0000256" key="8">
    <source>
        <dbReference type="ARBA" id="ARBA00023136"/>
    </source>
</evidence>
<gene>
    <name evidence="11" type="ORF">KUTeg_012376</name>
</gene>
<dbReference type="PANTHER" id="PTHR19297">
    <property type="entry name" value="GLYCOSYLTRANSFERASE 14 FAMILY MEMBER"/>
    <property type="match status" value="1"/>
</dbReference>
<evidence type="ECO:0000256" key="2">
    <source>
        <dbReference type="ARBA" id="ARBA00004922"/>
    </source>
</evidence>
<comment type="subcellular location">
    <subcellularLocation>
        <location evidence="1">Membrane</location>
        <topology evidence="1">Single-pass type II membrane protein</topology>
    </subcellularLocation>
</comment>
<evidence type="ECO:0000256" key="1">
    <source>
        <dbReference type="ARBA" id="ARBA00004606"/>
    </source>
</evidence>
<dbReference type="Pfam" id="PF02485">
    <property type="entry name" value="Branch"/>
    <property type="match status" value="2"/>
</dbReference>
<dbReference type="EMBL" id="JARBDR010000640">
    <property type="protein sequence ID" value="KAJ8310511.1"/>
    <property type="molecule type" value="Genomic_DNA"/>
</dbReference>
<dbReference type="Proteomes" id="UP001217089">
    <property type="component" value="Unassembled WGS sequence"/>
</dbReference>
<dbReference type="PANTHER" id="PTHR19297:SF191">
    <property type="entry name" value="PROTEIN XYLOSYLTRANSFERASE"/>
    <property type="match status" value="1"/>
</dbReference>
<comment type="similarity">
    <text evidence="10">Belongs to the glycosyltransferase 14 family.</text>
</comment>
<keyword evidence="12" id="KW-1185">Reference proteome</keyword>
<name>A0ABQ9F2T5_TEGGR</name>
<organism evidence="11 12">
    <name type="scientific">Tegillarca granosa</name>
    <name type="common">Malaysian cockle</name>
    <name type="synonym">Anadara granosa</name>
    <dbReference type="NCBI Taxonomy" id="220873"/>
    <lineage>
        <taxon>Eukaryota</taxon>
        <taxon>Metazoa</taxon>
        <taxon>Spiralia</taxon>
        <taxon>Lophotrochozoa</taxon>
        <taxon>Mollusca</taxon>
        <taxon>Bivalvia</taxon>
        <taxon>Autobranchia</taxon>
        <taxon>Pteriomorphia</taxon>
        <taxon>Arcoida</taxon>
        <taxon>Arcoidea</taxon>
        <taxon>Arcidae</taxon>
        <taxon>Tegillarca</taxon>
    </lineage>
</organism>
<keyword evidence="3" id="KW-0328">Glycosyltransferase</keyword>
<keyword evidence="6" id="KW-0735">Signal-anchor</keyword>
<keyword evidence="4" id="KW-0808">Transferase</keyword>
<evidence type="ECO:0000256" key="5">
    <source>
        <dbReference type="ARBA" id="ARBA00022692"/>
    </source>
</evidence>
<evidence type="ECO:0000256" key="7">
    <source>
        <dbReference type="ARBA" id="ARBA00022989"/>
    </source>
</evidence>
<comment type="pathway">
    <text evidence="2">Protein modification; protein glycosylation.</text>
</comment>
<evidence type="ECO:0000256" key="10">
    <source>
        <dbReference type="ARBA" id="ARBA00038150"/>
    </source>
</evidence>
<evidence type="ECO:0000313" key="11">
    <source>
        <dbReference type="EMBL" id="KAJ8310511.1"/>
    </source>
</evidence>